<keyword evidence="2" id="KW-0677">Repeat</keyword>
<dbReference type="OrthoDB" id="6077919at2759"/>
<evidence type="ECO:0000256" key="4">
    <source>
        <dbReference type="ARBA" id="ARBA00022833"/>
    </source>
</evidence>
<feature type="domain" description="C2H2-type" evidence="6">
    <location>
        <begin position="58"/>
        <end position="87"/>
    </location>
</feature>
<evidence type="ECO:0000256" key="3">
    <source>
        <dbReference type="ARBA" id="ARBA00022771"/>
    </source>
</evidence>
<evidence type="ECO:0000313" key="8">
    <source>
        <dbReference type="Proteomes" id="UP000016922"/>
    </source>
</evidence>
<dbReference type="EMBL" id="KE145372">
    <property type="protein sequence ID" value="EPE24819.1"/>
    <property type="molecule type" value="Genomic_DNA"/>
</dbReference>
<dbReference type="Pfam" id="PF00096">
    <property type="entry name" value="zf-C2H2"/>
    <property type="match status" value="1"/>
</dbReference>
<feature type="domain" description="C2H2-type" evidence="6">
    <location>
        <begin position="161"/>
        <end position="185"/>
    </location>
</feature>
<accession>S3CHT5</accession>
<keyword evidence="3 5" id="KW-0863">Zinc-finger</keyword>
<dbReference type="SUPFAM" id="SSF57667">
    <property type="entry name" value="beta-beta-alpha zinc fingers"/>
    <property type="match status" value="3"/>
</dbReference>
<dbReference type="Pfam" id="PF12171">
    <property type="entry name" value="zf-C2H2_jaz"/>
    <property type="match status" value="1"/>
</dbReference>
<evidence type="ECO:0000256" key="5">
    <source>
        <dbReference type="PROSITE-ProRule" id="PRU00042"/>
    </source>
</evidence>
<dbReference type="OMA" id="ALDHWAP"/>
<dbReference type="GeneID" id="19470441"/>
<sequence>MYYCQQCDKEFITYNGFNMHMEHSSAHQDLDYECEFCDRDFGTEQARHQHYVAAYGHHYCGDCRRTFNSEHSLTQHMRSRTHVGTSISCPFCKGNYATASGLTIHLESGTCSSGLNRQKINTMMRQMDKNNVITKPMITMPGYENASNMVATEHAWNGDGYECYLCHREFDRLSGLNNHMRSPVHEQKIYQCPGRGCGREYKALSGLVQHVESESCGVMRFGQVQAGARNGIEPFVGRMISYR</sequence>
<dbReference type="PROSITE" id="PS50157">
    <property type="entry name" value="ZINC_FINGER_C2H2_2"/>
    <property type="match status" value="3"/>
</dbReference>
<keyword evidence="4" id="KW-0862">Zinc</keyword>
<gene>
    <name evidence="7" type="ORF">GLAREA_11400</name>
</gene>
<name>S3CHT5_GLAL2</name>
<evidence type="ECO:0000313" key="7">
    <source>
        <dbReference type="EMBL" id="EPE24819.1"/>
    </source>
</evidence>
<keyword evidence="8" id="KW-1185">Reference proteome</keyword>
<dbReference type="Proteomes" id="UP000016922">
    <property type="component" value="Unassembled WGS sequence"/>
</dbReference>
<dbReference type="PANTHER" id="PTHR24379:SF121">
    <property type="entry name" value="C2H2-TYPE DOMAIN-CONTAINING PROTEIN"/>
    <property type="match status" value="1"/>
</dbReference>
<dbReference type="RefSeq" id="XP_008087734.1">
    <property type="nucleotide sequence ID" value="XM_008089543.1"/>
</dbReference>
<feature type="domain" description="C2H2-type" evidence="6">
    <location>
        <begin position="2"/>
        <end position="27"/>
    </location>
</feature>
<dbReference type="PROSITE" id="PS00028">
    <property type="entry name" value="ZINC_FINGER_C2H2_1"/>
    <property type="match status" value="2"/>
</dbReference>
<dbReference type="eggNOG" id="KOG1721">
    <property type="taxonomic scope" value="Eukaryota"/>
</dbReference>
<dbReference type="SMART" id="SM00355">
    <property type="entry name" value="ZnF_C2H2"/>
    <property type="match status" value="6"/>
</dbReference>
<dbReference type="Gene3D" id="3.30.160.60">
    <property type="entry name" value="Classic Zinc Finger"/>
    <property type="match status" value="3"/>
</dbReference>
<dbReference type="HOGENOM" id="CLU_075838_1_1_1"/>
<dbReference type="InterPro" id="IPR036236">
    <property type="entry name" value="Znf_C2H2_sf"/>
</dbReference>
<keyword evidence="1" id="KW-0479">Metal-binding</keyword>
<dbReference type="AlphaFoldDB" id="S3CHT5"/>
<proteinExistence type="predicted"/>
<dbReference type="InterPro" id="IPR013087">
    <property type="entry name" value="Znf_C2H2_type"/>
</dbReference>
<dbReference type="InterPro" id="IPR022755">
    <property type="entry name" value="Znf_C2H2_jaz"/>
</dbReference>
<evidence type="ECO:0000256" key="1">
    <source>
        <dbReference type="ARBA" id="ARBA00022723"/>
    </source>
</evidence>
<evidence type="ECO:0000259" key="6">
    <source>
        <dbReference type="PROSITE" id="PS50157"/>
    </source>
</evidence>
<dbReference type="PANTHER" id="PTHR24379">
    <property type="entry name" value="KRAB AND ZINC FINGER DOMAIN-CONTAINING"/>
    <property type="match status" value="1"/>
</dbReference>
<protein>
    <submittedName>
        <fullName evidence="7">C2H2 and C2HC zinc finger</fullName>
    </submittedName>
</protein>
<evidence type="ECO:0000256" key="2">
    <source>
        <dbReference type="ARBA" id="ARBA00022737"/>
    </source>
</evidence>
<organism evidence="7 8">
    <name type="scientific">Glarea lozoyensis (strain ATCC 20868 / MF5171)</name>
    <dbReference type="NCBI Taxonomy" id="1116229"/>
    <lineage>
        <taxon>Eukaryota</taxon>
        <taxon>Fungi</taxon>
        <taxon>Dikarya</taxon>
        <taxon>Ascomycota</taxon>
        <taxon>Pezizomycotina</taxon>
        <taxon>Leotiomycetes</taxon>
        <taxon>Helotiales</taxon>
        <taxon>Helotiaceae</taxon>
        <taxon>Glarea</taxon>
    </lineage>
</organism>
<dbReference type="KEGG" id="glz:GLAREA_11400"/>
<dbReference type="GO" id="GO:0008270">
    <property type="term" value="F:zinc ion binding"/>
    <property type="evidence" value="ECO:0007669"/>
    <property type="project" value="UniProtKB-KW"/>
</dbReference>
<reference evidence="7 8" key="1">
    <citation type="journal article" date="2013" name="BMC Genomics">
        <title>Genomics-driven discovery of the pneumocandin biosynthetic gene cluster in the fungus Glarea lozoyensis.</title>
        <authorList>
            <person name="Chen L."/>
            <person name="Yue Q."/>
            <person name="Zhang X."/>
            <person name="Xiang M."/>
            <person name="Wang C."/>
            <person name="Li S."/>
            <person name="Che Y."/>
            <person name="Ortiz-Lopez F.J."/>
            <person name="Bills G.F."/>
            <person name="Liu X."/>
            <person name="An Z."/>
        </authorList>
    </citation>
    <scope>NUCLEOTIDE SEQUENCE [LARGE SCALE GENOMIC DNA]</scope>
    <source>
        <strain evidence="8">ATCC 20868 / MF5171</strain>
    </source>
</reference>